<name>A0ABV2HAM6_9HYPH</name>
<organism evidence="1 2">
    <name type="scientific">Pseudorhizobium tarimense</name>
    <dbReference type="NCBI Taxonomy" id="1079109"/>
    <lineage>
        <taxon>Bacteria</taxon>
        <taxon>Pseudomonadati</taxon>
        <taxon>Pseudomonadota</taxon>
        <taxon>Alphaproteobacteria</taxon>
        <taxon>Hyphomicrobiales</taxon>
        <taxon>Rhizobiaceae</taxon>
        <taxon>Rhizobium/Agrobacterium group</taxon>
        <taxon>Pseudorhizobium</taxon>
    </lineage>
</organism>
<evidence type="ECO:0000313" key="1">
    <source>
        <dbReference type="EMBL" id="MET3587554.1"/>
    </source>
</evidence>
<proteinExistence type="predicted"/>
<evidence type="ECO:0000313" key="2">
    <source>
        <dbReference type="Proteomes" id="UP001549031"/>
    </source>
</evidence>
<protein>
    <submittedName>
        <fullName evidence="1">Uncharacterized protein</fullName>
    </submittedName>
</protein>
<keyword evidence="2" id="KW-1185">Reference proteome</keyword>
<sequence length="83" mass="9085">MEQYLPSGEVGKVRVSRLIIGYRFSAHGRCLSRRDRRTGRSVARRHSGAFEIAQMTVDVKRTSAPQLLISGGVGKHMGTGDDG</sequence>
<accession>A0ABV2HAM6</accession>
<reference evidence="1 2" key="1">
    <citation type="submission" date="2024-06" db="EMBL/GenBank/DDBJ databases">
        <title>Genomic Encyclopedia of Type Strains, Phase IV (KMG-IV): sequencing the most valuable type-strain genomes for metagenomic binning, comparative biology and taxonomic classification.</title>
        <authorList>
            <person name="Goeker M."/>
        </authorList>
    </citation>
    <scope>NUCLEOTIDE SEQUENCE [LARGE SCALE GENOMIC DNA]</scope>
    <source>
        <strain evidence="1 2">DSM 105042</strain>
    </source>
</reference>
<dbReference type="RefSeq" id="WP_247246473.1">
    <property type="nucleotide sequence ID" value="NZ_JALJRA010000038.1"/>
</dbReference>
<dbReference type="EMBL" id="JBEPLJ010000015">
    <property type="protein sequence ID" value="MET3587554.1"/>
    <property type="molecule type" value="Genomic_DNA"/>
</dbReference>
<gene>
    <name evidence="1" type="ORF">ABID21_003682</name>
</gene>
<dbReference type="Proteomes" id="UP001549031">
    <property type="component" value="Unassembled WGS sequence"/>
</dbReference>
<comment type="caution">
    <text evidence="1">The sequence shown here is derived from an EMBL/GenBank/DDBJ whole genome shotgun (WGS) entry which is preliminary data.</text>
</comment>